<dbReference type="EC" id="2.7.1.217" evidence="10"/>
<keyword evidence="16" id="KW-1185">Reference proteome</keyword>
<keyword evidence="3" id="KW-0547">Nucleotide-binding</keyword>
<reference evidence="15" key="1">
    <citation type="submission" date="2020-09" db="EMBL/GenBank/DDBJ databases">
        <title>A novel bacterium of genus Mangrovicoccus, isolated from South China Sea.</title>
        <authorList>
            <person name="Huang H."/>
            <person name="Mo K."/>
            <person name="Hu Y."/>
        </authorList>
    </citation>
    <scope>NUCLEOTIDE SEQUENCE</scope>
    <source>
        <strain evidence="15">HB182678</strain>
    </source>
</reference>
<evidence type="ECO:0000259" key="13">
    <source>
        <dbReference type="Pfam" id="PF07005"/>
    </source>
</evidence>
<evidence type="ECO:0000256" key="12">
    <source>
        <dbReference type="ARBA" id="ARBA00041377"/>
    </source>
</evidence>
<organism evidence="15 16">
    <name type="scientific">Mangrovicoccus algicola</name>
    <dbReference type="NCBI Taxonomy" id="2771008"/>
    <lineage>
        <taxon>Bacteria</taxon>
        <taxon>Pseudomonadati</taxon>
        <taxon>Pseudomonadota</taxon>
        <taxon>Alphaproteobacteria</taxon>
        <taxon>Rhodobacterales</taxon>
        <taxon>Paracoccaceae</taxon>
        <taxon>Mangrovicoccus</taxon>
    </lineage>
</organism>
<comment type="catalytic activity">
    <reaction evidence="7">
        <text>3-dehydro-L-erythronate + ATP = 3-dehydro-4-O-phospho-L-erythronate + ADP + H(+)</text>
        <dbReference type="Rhea" id="RHEA:52552"/>
        <dbReference type="ChEBI" id="CHEBI:15378"/>
        <dbReference type="ChEBI" id="CHEBI:30616"/>
        <dbReference type="ChEBI" id="CHEBI:136592"/>
        <dbReference type="ChEBI" id="CHEBI:136670"/>
        <dbReference type="ChEBI" id="CHEBI:456216"/>
        <dbReference type="EC" id="2.7.1.217"/>
    </reaction>
</comment>
<evidence type="ECO:0000256" key="7">
    <source>
        <dbReference type="ARBA" id="ARBA00035898"/>
    </source>
</evidence>
<evidence type="ECO:0000259" key="14">
    <source>
        <dbReference type="Pfam" id="PF17042"/>
    </source>
</evidence>
<evidence type="ECO:0000256" key="1">
    <source>
        <dbReference type="ARBA" id="ARBA00005715"/>
    </source>
</evidence>
<dbReference type="Pfam" id="PF17042">
    <property type="entry name" value="NBD_C"/>
    <property type="match status" value="1"/>
</dbReference>
<dbReference type="AlphaFoldDB" id="A0A8J7CLF5"/>
<comment type="function">
    <text evidence="9">Catalyzes the ATP-dependent phosphorylation of 3-oxo-tetronate to 3-oxo-tetronate 4-phosphate.</text>
</comment>
<dbReference type="GO" id="GO:0016301">
    <property type="term" value="F:kinase activity"/>
    <property type="evidence" value="ECO:0007669"/>
    <property type="project" value="UniProtKB-KW"/>
</dbReference>
<protein>
    <recommendedName>
        <fullName evidence="11">3-oxo-tetronate kinase</fullName>
        <ecNumber evidence="10">2.7.1.217</ecNumber>
    </recommendedName>
    <alternativeName>
        <fullName evidence="12">3-dehydrotetronate 4-kinase</fullName>
    </alternativeName>
</protein>
<feature type="domain" description="Four-carbon acid sugar kinase nucleotide binding" evidence="14">
    <location>
        <begin position="259"/>
        <end position="417"/>
    </location>
</feature>
<evidence type="ECO:0000256" key="4">
    <source>
        <dbReference type="ARBA" id="ARBA00022777"/>
    </source>
</evidence>
<keyword evidence="4 15" id="KW-0418">Kinase</keyword>
<evidence type="ECO:0000256" key="8">
    <source>
        <dbReference type="ARBA" id="ARBA00036346"/>
    </source>
</evidence>
<evidence type="ECO:0000256" key="11">
    <source>
        <dbReference type="ARBA" id="ARBA00039461"/>
    </source>
</evidence>
<keyword evidence="2" id="KW-0808">Transferase</keyword>
<dbReference type="EMBL" id="JACVXA010000059">
    <property type="protein sequence ID" value="MBE3639796.1"/>
    <property type="molecule type" value="Genomic_DNA"/>
</dbReference>
<evidence type="ECO:0000256" key="10">
    <source>
        <dbReference type="ARBA" id="ARBA00039095"/>
    </source>
</evidence>
<dbReference type="InterPro" id="IPR031475">
    <property type="entry name" value="NBD_C"/>
</dbReference>
<gene>
    <name evidence="15" type="ORF">ICN82_16460</name>
</gene>
<dbReference type="InterPro" id="IPR037051">
    <property type="entry name" value="4-carb_acid_sugar_kinase_N_sf"/>
</dbReference>
<dbReference type="RefSeq" id="WP_193184850.1">
    <property type="nucleotide sequence ID" value="NZ_JACVXA010000059.1"/>
</dbReference>
<dbReference type="InterPro" id="IPR042213">
    <property type="entry name" value="NBD_C_sf"/>
</dbReference>
<dbReference type="Gene3D" id="3.40.980.20">
    <property type="entry name" value="Four-carbon acid sugar kinase, nucleotide binding domain"/>
    <property type="match status" value="1"/>
</dbReference>
<comment type="similarity">
    <text evidence="1">Belongs to the four-carbon acid sugar kinase family.</text>
</comment>
<dbReference type="InterPro" id="IPR050007">
    <property type="entry name" value="OtnK"/>
</dbReference>
<evidence type="ECO:0000256" key="6">
    <source>
        <dbReference type="ARBA" id="ARBA00023277"/>
    </source>
</evidence>
<dbReference type="Pfam" id="PF07005">
    <property type="entry name" value="SBD_N"/>
    <property type="match status" value="1"/>
</dbReference>
<comment type="catalytic activity">
    <reaction evidence="8">
        <text>3-dehydro-D-erythronate + ATP = 3-dehydro-4-O-phospho-D-erythronate + ADP + H(+)</text>
        <dbReference type="Rhea" id="RHEA:52556"/>
        <dbReference type="ChEBI" id="CHEBI:15378"/>
        <dbReference type="ChEBI" id="CHEBI:30616"/>
        <dbReference type="ChEBI" id="CHEBI:57958"/>
        <dbReference type="ChEBI" id="CHEBI:136593"/>
        <dbReference type="ChEBI" id="CHEBI:456216"/>
        <dbReference type="EC" id="2.7.1.217"/>
    </reaction>
</comment>
<evidence type="ECO:0000256" key="9">
    <source>
        <dbReference type="ARBA" id="ARBA00037335"/>
    </source>
</evidence>
<keyword evidence="5" id="KW-0067">ATP-binding</keyword>
<dbReference type="Proteomes" id="UP000609121">
    <property type="component" value="Unassembled WGS sequence"/>
</dbReference>
<proteinExistence type="inferred from homology"/>
<comment type="caution">
    <text evidence="15">The sequence shown here is derived from an EMBL/GenBank/DDBJ whole genome shotgun (WGS) entry which is preliminary data.</text>
</comment>
<dbReference type="SUPFAM" id="SSF142764">
    <property type="entry name" value="YgbK-like"/>
    <property type="match status" value="1"/>
</dbReference>
<keyword evidence="6" id="KW-0119">Carbohydrate metabolism</keyword>
<accession>A0A8J7CLF5</accession>
<evidence type="ECO:0000313" key="15">
    <source>
        <dbReference type="EMBL" id="MBE3639796.1"/>
    </source>
</evidence>
<evidence type="ECO:0000313" key="16">
    <source>
        <dbReference type="Proteomes" id="UP000609121"/>
    </source>
</evidence>
<evidence type="ECO:0000256" key="2">
    <source>
        <dbReference type="ARBA" id="ARBA00022679"/>
    </source>
</evidence>
<dbReference type="NCBIfam" id="NF043035">
    <property type="entry name" value="OxoTetrKin"/>
    <property type="match status" value="1"/>
</dbReference>
<evidence type="ECO:0000256" key="3">
    <source>
        <dbReference type="ARBA" id="ARBA00022741"/>
    </source>
</evidence>
<sequence>MQIGVIADDFTGATDIAGFLVANGLATTQMIGVPAAGTQVEGDAVVVSLKSRSNPAEEAIADSLAALEWLQSIGCRQIFQKYCSTFDSTAKGNIGPVADALMAALGTDITVICPALPVNGRSIYKGYLFVGDELLEESGMKNHPITPMTDSNLMRLMDGQSKGRSGVVTVSTIEQGAEAVKARIERLRGEGVSYVVLDAVTDAHLDVLGAAVADMAFVTGGSGLGAGIARAVASDAPGRIEELGRAAAEAGAPLPGRGVVISGSCSVMTNKQVAAYRKLAPAFDVDVERCLADAEGYGAEMAAWALEQPHGAGIPAPLITATASPEVLKAVQAKHGSAASEAVEQAFAAATRSLAEGGITRFVVAGGETSGSVTQALAVKGFAIGPQIAPGVPWVRATDRPLSLALKSGNFGAEGFFLDCQPEDVRAALEVRA</sequence>
<name>A0A8J7CLF5_9RHOB</name>
<dbReference type="InterPro" id="IPR010737">
    <property type="entry name" value="4-carb_acid_sugar_kinase_N"/>
</dbReference>
<dbReference type="Gene3D" id="3.40.50.10840">
    <property type="entry name" value="Putative sugar-binding, N-terminal domain"/>
    <property type="match status" value="1"/>
</dbReference>
<evidence type="ECO:0000256" key="5">
    <source>
        <dbReference type="ARBA" id="ARBA00022840"/>
    </source>
</evidence>
<dbReference type="GO" id="GO:0005524">
    <property type="term" value="F:ATP binding"/>
    <property type="evidence" value="ECO:0007669"/>
    <property type="project" value="UniProtKB-KW"/>
</dbReference>
<feature type="domain" description="Four-carbon acid sugar kinase N-terminal" evidence="13">
    <location>
        <begin position="3"/>
        <end position="226"/>
    </location>
</feature>